<feature type="compositionally biased region" description="Basic and acidic residues" evidence="1">
    <location>
        <begin position="149"/>
        <end position="163"/>
    </location>
</feature>
<feature type="compositionally biased region" description="Basic and acidic residues" evidence="1">
    <location>
        <begin position="21"/>
        <end position="51"/>
    </location>
</feature>
<feature type="compositionally biased region" description="Basic and acidic residues" evidence="1">
    <location>
        <begin position="269"/>
        <end position="279"/>
    </location>
</feature>
<dbReference type="Pfam" id="PF10197">
    <property type="entry name" value="Cir_N"/>
    <property type="match status" value="1"/>
</dbReference>
<comment type="caution">
    <text evidence="3">The sequence shown here is derived from an EMBL/GenBank/DDBJ whole genome shotgun (WGS) entry which is preliminary data.</text>
</comment>
<feature type="compositionally biased region" description="Basic residues" evidence="1">
    <location>
        <begin position="198"/>
        <end position="217"/>
    </location>
</feature>
<feature type="domain" description="CBF1-interacting co-repressor CIR N-terminal" evidence="2">
    <location>
        <begin position="8"/>
        <end position="44"/>
    </location>
</feature>
<feature type="compositionally biased region" description="Basic and acidic residues" evidence="1">
    <location>
        <begin position="173"/>
        <end position="182"/>
    </location>
</feature>
<gene>
    <name evidence="3" type="ORF">PYX00_008606</name>
</gene>
<dbReference type="EMBL" id="JARGDH010000004">
    <property type="protein sequence ID" value="KAL0271547.1"/>
    <property type="molecule type" value="Genomic_DNA"/>
</dbReference>
<feature type="region of interest" description="Disordered" evidence="1">
    <location>
        <begin position="269"/>
        <end position="297"/>
    </location>
</feature>
<proteinExistence type="predicted"/>
<dbReference type="SMART" id="SM01083">
    <property type="entry name" value="Cir_N"/>
    <property type="match status" value="1"/>
</dbReference>
<evidence type="ECO:0000256" key="1">
    <source>
        <dbReference type="SAM" id="MobiDB-lite"/>
    </source>
</evidence>
<organism evidence="3">
    <name type="scientific">Menopon gallinae</name>
    <name type="common">poultry shaft louse</name>
    <dbReference type="NCBI Taxonomy" id="328185"/>
    <lineage>
        <taxon>Eukaryota</taxon>
        <taxon>Metazoa</taxon>
        <taxon>Ecdysozoa</taxon>
        <taxon>Arthropoda</taxon>
        <taxon>Hexapoda</taxon>
        <taxon>Insecta</taxon>
        <taxon>Pterygota</taxon>
        <taxon>Neoptera</taxon>
        <taxon>Paraneoptera</taxon>
        <taxon>Psocodea</taxon>
        <taxon>Troctomorpha</taxon>
        <taxon>Phthiraptera</taxon>
        <taxon>Amblycera</taxon>
        <taxon>Menoponidae</taxon>
        <taxon>Menopon</taxon>
    </lineage>
</organism>
<accession>A0AAW2HP78</accession>
<dbReference type="AlphaFoldDB" id="A0AAW2HP78"/>
<sequence>MNILPKKRWHVRTRENIARVRRDEAKAAEEEKQRQLRAEKAEREARTELLRKKARQQYNQEKPQEKQKSAPQDNQHVNLFYELEQDFVTDKTNPEYEKEKKEEREKYEKQIGYLTYLGQDTNEITGNVSWYNRDPEERKAVVEEVAKQAKTLEDPLRDIKKYLGTDSVQKTSPKKEASDVYVKEEKVGREYEYLYKHTKKKSKKLKKHKKKKRKRKHSSDSSESSDDERVVKKKSVSLEALRAERMKREMEERKRAEMVLQKLKGGVVKEEKVDPEIESRYNSQFNPHLAKQNFSRR</sequence>
<feature type="region of interest" description="Disordered" evidence="1">
    <location>
        <begin position="198"/>
        <end position="238"/>
    </location>
</feature>
<evidence type="ECO:0000259" key="2">
    <source>
        <dbReference type="SMART" id="SM01083"/>
    </source>
</evidence>
<dbReference type="PANTHER" id="PTHR22093:SF0">
    <property type="entry name" value="LEUKOCYTE RECEPTOR CLUSTER MEMBER 1"/>
    <property type="match status" value="1"/>
</dbReference>
<dbReference type="InterPro" id="IPR019339">
    <property type="entry name" value="CIR_N_dom"/>
</dbReference>
<evidence type="ECO:0000313" key="3">
    <source>
        <dbReference type="EMBL" id="KAL0271547.1"/>
    </source>
</evidence>
<reference evidence="3" key="1">
    <citation type="journal article" date="2024" name="Gigascience">
        <title>Chromosome-level genome of the poultry shaft louse Menopon gallinae provides insight into the host-switching and adaptive evolution of parasitic lice.</title>
        <authorList>
            <person name="Xu Y."/>
            <person name="Ma L."/>
            <person name="Liu S."/>
            <person name="Liang Y."/>
            <person name="Liu Q."/>
            <person name="He Z."/>
            <person name="Tian L."/>
            <person name="Duan Y."/>
            <person name="Cai W."/>
            <person name="Li H."/>
            <person name="Song F."/>
        </authorList>
    </citation>
    <scope>NUCLEOTIDE SEQUENCE</scope>
    <source>
        <strain evidence="3">Cailab_2023a</strain>
    </source>
</reference>
<dbReference type="PANTHER" id="PTHR22093">
    <property type="entry name" value="LEUKOCYTE RECEPTOR CLUSTER LRC MEMBER 1"/>
    <property type="match status" value="1"/>
</dbReference>
<feature type="region of interest" description="Disordered" evidence="1">
    <location>
        <begin position="149"/>
        <end position="182"/>
    </location>
</feature>
<dbReference type="InterPro" id="IPR039875">
    <property type="entry name" value="LENG1-like"/>
</dbReference>
<feature type="compositionally biased region" description="Basic and acidic residues" evidence="1">
    <location>
        <begin position="88"/>
        <end position="106"/>
    </location>
</feature>
<name>A0AAW2HP78_9NEOP</name>
<feature type="region of interest" description="Disordered" evidence="1">
    <location>
        <begin position="21"/>
        <end position="106"/>
    </location>
</feature>
<protein>
    <recommendedName>
        <fullName evidence="2">CBF1-interacting co-repressor CIR N-terminal domain-containing protein</fullName>
    </recommendedName>
</protein>